<gene>
    <name evidence="5" type="ORF">GCM10011503_13920</name>
</gene>
<keyword evidence="6" id="KW-1185">Reference proteome</keyword>
<feature type="signal peptide" evidence="3">
    <location>
        <begin position="1"/>
        <end position="21"/>
    </location>
</feature>
<protein>
    <recommendedName>
        <fullName evidence="4">OmpA-like domain-containing protein</fullName>
    </recommendedName>
</protein>
<evidence type="ECO:0000313" key="6">
    <source>
        <dbReference type="Proteomes" id="UP000628854"/>
    </source>
</evidence>
<feature type="region of interest" description="Disordered" evidence="2">
    <location>
        <begin position="440"/>
        <end position="466"/>
    </location>
</feature>
<dbReference type="Proteomes" id="UP000628854">
    <property type="component" value="Unassembled WGS sequence"/>
</dbReference>
<evidence type="ECO:0000256" key="1">
    <source>
        <dbReference type="PROSITE-ProRule" id="PRU00473"/>
    </source>
</evidence>
<organism evidence="5 6">
    <name type="scientific">Henriciella pelagia</name>
    <dbReference type="NCBI Taxonomy" id="1977912"/>
    <lineage>
        <taxon>Bacteria</taxon>
        <taxon>Pseudomonadati</taxon>
        <taxon>Pseudomonadota</taxon>
        <taxon>Alphaproteobacteria</taxon>
        <taxon>Hyphomonadales</taxon>
        <taxon>Hyphomonadaceae</taxon>
        <taxon>Henriciella</taxon>
    </lineage>
</organism>
<dbReference type="Pfam" id="PF00691">
    <property type="entry name" value="OmpA"/>
    <property type="match status" value="1"/>
</dbReference>
<evidence type="ECO:0000256" key="3">
    <source>
        <dbReference type="SAM" id="SignalP"/>
    </source>
</evidence>
<dbReference type="RefSeq" id="WP_084394590.1">
    <property type="nucleotide sequence ID" value="NZ_BMKF01000001.1"/>
</dbReference>
<dbReference type="Gene3D" id="3.40.50.1820">
    <property type="entry name" value="alpha/beta hydrolase"/>
    <property type="match status" value="1"/>
</dbReference>
<dbReference type="CDD" id="cd07185">
    <property type="entry name" value="OmpA_C-like"/>
    <property type="match status" value="1"/>
</dbReference>
<dbReference type="InterPro" id="IPR036737">
    <property type="entry name" value="OmpA-like_sf"/>
</dbReference>
<feature type="chain" id="PRO_5047399439" description="OmpA-like domain-containing protein" evidence="3">
    <location>
        <begin position="22"/>
        <end position="581"/>
    </location>
</feature>
<name>A0ABQ1JEB3_9PROT</name>
<feature type="compositionally biased region" description="Pro residues" evidence="2">
    <location>
        <begin position="447"/>
        <end position="456"/>
    </location>
</feature>
<dbReference type="SUPFAM" id="SSF53474">
    <property type="entry name" value="alpha/beta-Hydrolases"/>
    <property type="match status" value="1"/>
</dbReference>
<reference evidence="6" key="1">
    <citation type="journal article" date="2019" name="Int. J. Syst. Evol. Microbiol.">
        <title>The Global Catalogue of Microorganisms (GCM) 10K type strain sequencing project: providing services to taxonomists for standard genome sequencing and annotation.</title>
        <authorList>
            <consortium name="The Broad Institute Genomics Platform"/>
            <consortium name="The Broad Institute Genome Sequencing Center for Infectious Disease"/>
            <person name="Wu L."/>
            <person name="Ma J."/>
        </authorList>
    </citation>
    <scope>NUCLEOTIDE SEQUENCE [LARGE SCALE GENOMIC DNA]</scope>
    <source>
        <strain evidence="6">CGMCC 1.15928</strain>
    </source>
</reference>
<sequence>MNMRRVLFWLMIFSLFGGAFATTLVALQPKTTLHHPEFGTDCRELLTGSTQDAVDCVRVFYGTNRKVRFDGAAPAADGEIDTTGTEAENAGELHLGRADVWLPKLIEEGGTRERGETPFLQGEVPEEDNELVKYVFLTRITKTGQERFLMELDDQLIENNSYSALLFVHGFNTPFEDALIRSAQLSVDLSRRDLFDVGVPILFSWPSAGKVSLGDYRGDQDRSIEAAPYLEEFLDIIIENSDIDRINIVAHSMGNRILTKALEDYAADYLERHGEGDIEFRIILVAADVDREIFDQITGVLDNLKANVTIYTSDADRALHVSEIVNQKLRLGDTDGNKPYIRRNEFYETVDATGVATELFGLGHNYYSDNPFILGDMLCAMAEANPEDRALERLRFGALDDGDEYFRVNAEIAPGYEECSLFRDAFPLTDVSQAPADARFGPAREMAPPPPPPPPVMEEAPAPRSAPPTALPPFYVVIYVNDRDDFDPESLAPQFMPALARGDVSSVTIRAHTDTVGSDEDNQARTRGWADALKAYIVNAAGVEPDIIVTEALGEAQPVEATDDEVDEPLNRRIELMIEYE</sequence>
<proteinExistence type="predicted"/>
<dbReference type="EMBL" id="BMKF01000001">
    <property type="protein sequence ID" value="GGB66339.1"/>
    <property type="molecule type" value="Genomic_DNA"/>
</dbReference>
<keyword evidence="1" id="KW-0472">Membrane</keyword>
<dbReference type="InterPro" id="IPR010297">
    <property type="entry name" value="DUF900_hydrolase"/>
</dbReference>
<dbReference type="PANTHER" id="PTHR36513">
    <property type="entry name" value="ABC TRANSMEMBRANE TYPE-1 DOMAIN-CONTAINING PROTEIN"/>
    <property type="match status" value="1"/>
</dbReference>
<feature type="domain" description="OmpA-like" evidence="4">
    <location>
        <begin position="466"/>
        <end position="581"/>
    </location>
</feature>
<dbReference type="InterPro" id="IPR006665">
    <property type="entry name" value="OmpA-like"/>
</dbReference>
<accession>A0ABQ1JEB3</accession>
<evidence type="ECO:0000256" key="2">
    <source>
        <dbReference type="SAM" id="MobiDB-lite"/>
    </source>
</evidence>
<evidence type="ECO:0000259" key="4">
    <source>
        <dbReference type="PROSITE" id="PS51123"/>
    </source>
</evidence>
<keyword evidence="3" id="KW-0732">Signal</keyword>
<dbReference type="InterPro" id="IPR029058">
    <property type="entry name" value="AB_hydrolase_fold"/>
</dbReference>
<comment type="caution">
    <text evidence="5">The sequence shown here is derived from an EMBL/GenBank/DDBJ whole genome shotgun (WGS) entry which is preliminary data.</text>
</comment>
<evidence type="ECO:0000313" key="5">
    <source>
        <dbReference type="EMBL" id="GGB66339.1"/>
    </source>
</evidence>
<dbReference type="Gene3D" id="3.30.1330.60">
    <property type="entry name" value="OmpA-like domain"/>
    <property type="match status" value="1"/>
</dbReference>
<dbReference type="Pfam" id="PF05990">
    <property type="entry name" value="DUF900"/>
    <property type="match status" value="1"/>
</dbReference>
<dbReference type="PROSITE" id="PS51123">
    <property type="entry name" value="OMPA_2"/>
    <property type="match status" value="1"/>
</dbReference>
<dbReference type="PANTHER" id="PTHR36513:SF1">
    <property type="entry name" value="TRANSMEMBRANE PROTEIN"/>
    <property type="match status" value="1"/>
</dbReference>
<dbReference type="SUPFAM" id="SSF103088">
    <property type="entry name" value="OmpA-like"/>
    <property type="match status" value="1"/>
</dbReference>